<dbReference type="InterPro" id="IPR033133">
    <property type="entry name" value="PUM-HD"/>
</dbReference>
<sequence length="1131" mass="118077">MYDHSSPPRQQPPPSVAPPPPTSSIWAPQPLAGDTAWPRGIEAFSRSPLTPRRSLRFFGAWGDWGWAWTRRTALPHPHLNSPEPMLAASLSRGGLPGRRLSAAGGAPVAVTAAMAAAAAERSNSSPSASAGNMSSCSGLGAKVDGDVDGVGGLGSLSMVDTSTTSETCPSRLSPSLTNSDSNNSATVSAPLSTAVAPTAASNNLNANNNNGDAEDANEFVYPQSPDFSPLSISSVLLTPLDSPRGLWAGAWGITFVPDSDGGAFAHSQWGVVGSSSRRPSMPSPIGHPPGMMHSPMGMGQGQGMYSPTHGHGLMHSPPGVGAMFKERERAPTYEPVSPFAPVQELVGVGHERLQTLGGGNGNGGVGFGLGSGFPNNKDAFGMGINAHAHAHTRTHTHTHNHANGSSSIPTSTVNTPLLGGVGGGNGNGGVNSTPRFVSLPSTPLQMPSSFGFDFVGAGGGGGGGGGAGAGGIEGQGHQLPYYQHQHQHARGMSAGAIGLEGGGALGMGLDYRSDWLRAEDGMGMGMGMQGLGQEGAGAYRLGLGLGSGMGLGAQQQQRGLGLGFAQREGGAAAGQGMGSLYAGEEVGMSPRGSASLGGSAFGYQQQQQLEQAQQHLRVQRLVQQQQQAQRQPQQDPFGALWDLRGGSEGGILGGGGGVGASAGTVGDTGGGASLGGGHGQGHGHGHGHAREGRSASAGGHEPINFLSLLHPASSPPYAAFVARIIKSADQQASIFLQQKLKVAGSEERARIVDAICARGGEMMMHRFGNWAVQRCLEAATGPEERRKIVACMRGRIVDLATNCYGCHVLQKALDCEEEEVRLLIVSELLMGDPAQTLVNKHASHVWSKIMELSWTPPAPPIFAYVNKSLKGKWAALACHETGSLVVQHAFENLEETAKDGIVDELLGQGIAVFGEVAKSQWGSYCIQHILEHGSEKHRQMALDHLLTGLLEFATNEQGSKSVVKALKEGGKETLDRVVQRMCEPAKGYAPDTLLLLPPSSSYPSARRAMIVDLALSLTGSQLIASVLPTADKDQRALLYDCIRGHIVTLRGCKTGSKVIWLFWHRISASYERNDQNNLPHSTRKTENLIAGPYLAQHNAGDSSQLTRIAFTYQSFSSHRIALQASLFANIE</sequence>
<feature type="compositionally biased region" description="Gly residues" evidence="3">
    <location>
        <begin position="652"/>
        <end position="680"/>
    </location>
</feature>
<feature type="repeat" description="Pumilio" evidence="2">
    <location>
        <begin position="787"/>
        <end position="826"/>
    </location>
</feature>
<feature type="region of interest" description="Disordered" evidence="3">
    <location>
        <begin position="1"/>
        <end position="36"/>
    </location>
</feature>
<dbReference type="InterPro" id="IPR001313">
    <property type="entry name" value="Pumilio_RNA-bd_rpt"/>
</dbReference>
<dbReference type="AlphaFoldDB" id="A0AAW0BR04"/>
<accession>A0AAW0BR04</accession>
<dbReference type="GO" id="GO:0003730">
    <property type="term" value="F:mRNA 3'-UTR binding"/>
    <property type="evidence" value="ECO:0007669"/>
    <property type="project" value="TreeGrafter"/>
</dbReference>
<evidence type="ECO:0000313" key="5">
    <source>
        <dbReference type="EMBL" id="KAK7028650.1"/>
    </source>
</evidence>
<feature type="repeat" description="Pumilio" evidence="2">
    <location>
        <begin position="868"/>
        <end position="903"/>
    </location>
</feature>
<feature type="domain" description="PUM-HD" evidence="4">
    <location>
        <begin position="689"/>
        <end position="1066"/>
    </location>
</feature>
<reference evidence="5 6" key="1">
    <citation type="journal article" date="2024" name="J Genomics">
        <title>Draft genome sequencing and assembly of Favolaschia claudopus CIRM-BRFM 2984 isolated from oak limbs.</title>
        <authorList>
            <person name="Navarro D."/>
            <person name="Drula E."/>
            <person name="Chaduli D."/>
            <person name="Cazenave R."/>
            <person name="Ahrendt S."/>
            <person name="Wang J."/>
            <person name="Lipzen A."/>
            <person name="Daum C."/>
            <person name="Barry K."/>
            <person name="Grigoriev I.V."/>
            <person name="Favel A."/>
            <person name="Rosso M.N."/>
            <person name="Martin F."/>
        </authorList>
    </citation>
    <scope>NUCLEOTIDE SEQUENCE [LARGE SCALE GENOMIC DNA]</scope>
    <source>
        <strain evidence="5 6">CIRM-BRFM 2984</strain>
    </source>
</reference>
<dbReference type="InterPro" id="IPR016024">
    <property type="entry name" value="ARM-type_fold"/>
</dbReference>
<keyword evidence="1" id="KW-0677">Repeat</keyword>
<evidence type="ECO:0000256" key="1">
    <source>
        <dbReference type="ARBA" id="ARBA00022737"/>
    </source>
</evidence>
<dbReference type="Proteomes" id="UP001362999">
    <property type="component" value="Unassembled WGS sequence"/>
</dbReference>
<organism evidence="5 6">
    <name type="scientific">Favolaschia claudopus</name>
    <dbReference type="NCBI Taxonomy" id="2862362"/>
    <lineage>
        <taxon>Eukaryota</taxon>
        <taxon>Fungi</taxon>
        <taxon>Dikarya</taxon>
        <taxon>Basidiomycota</taxon>
        <taxon>Agaricomycotina</taxon>
        <taxon>Agaricomycetes</taxon>
        <taxon>Agaricomycetidae</taxon>
        <taxon>Agaricales</taxon>
        <taxon>Marasmiineae</taxon>
        <taxon>Mycenaceae</taxon>
        <taxon>Favolaschia</taxon>
    </lineage>
</organism>
<dbReference type="Pfam" id="PF00806">
    <property type="entry name" value="PUF"/>
    <property type="match status" value="5"/>
</dbReference>
<evidence type="ECO:0000259" key="4">
    <source>
        <dbReference type="PROSITE" id="PS50303"/>
    </source>
</evidence>
<dbReference type="PANTHER" id="PTHR12537">
    <property type="entry name" value="RNA BINDING PROTEIN PUMILIO-RELATED"/>
    <property type="match status" value="1"/>
</dbReference>
<dbReference type="PANTHER" id="PTHR12537:SF48">
    <property type="entry name" value="MEIOTIC COILED-COIL PROTEIN 2"/>
    <property type="match status" value="1"/>
</dbReference>
<feature type="repeat" description="Pumilio" evidence="2">
    <location>
        <begin position="904"/>
        <end position="943"/>
    </location>
</feature>
<evidence type="ECO:0000256" key="2">
    <source>
        <dbReference type="PROSITE-ProRule" id="PRU00317"/>
    </source>
</evidence>
<feature type="region of interest" description="Disordered" evidence="3">
    <location>
        <begin position="623"/>
        <end position="642"/>
    </location>
</feature>
<evidence type="ECO:0000313" key="6">
    <source>
        <dbReference type="Proteomes" id="UP001362999"/>
    </source>
</evidence>
<proteinExistence type="predicted"/>
<evidence type="ECO:0000256" key="3">
    <source>
        <dbReference type="SAM" id="MobiDB-lite"/>
    </source>
</evidence>
<dbReference type="GO" id="GO:0010608">
    <property type="term" value="P:post-transcriptional regulation of gene expression"/>
    <property type="evidence" value="ECO:0007669"/>
    <property type="project" value="TreeGrafter"/>
</dbReference>
<feature type="compositionally biased region" description="Low complexity" evidence="3">
    <location>
        <begin position="623"/>
        <end position="634"/>
    </location>
</feature>
<feature type="compositionally biased region" description="Pro residues" evidence="3">
    <location>
        <begin position="9"/>
        <end position="22"/>
    </location>
</feature>
<dbReference type="SMART" id="SM00025">
    <property type="entry name" value="Pumilio"/>
    <property type="match status" value="5"/>
</dbReference>
<protein>
    <recommendedName>
        <fullName evidence="4">PUM-HD domain-containing protein</fullName>
    </recommendedName>
</protein>
<dbReference type="Gene3D" id="1.25.10.10">
    <property type="entry name" value="Leucine-rich Repeat Variant"/>
    <property type="match status" value="1"/>
</dbReference>
<dbReference type="SUPFAM" id="SSF48371">
    <property type="entry name" value="ARM repeat"/>
    <property type="match status" value="1"/>
</dbReference>
<keyword evidence="6" id="KW-1185">Reference proteome</keyword>
<feature type="region of interest" description="Disordered" evidence="3">
    <location>
        <begin position="652"/>
        <end position="697"/>
    </location>
</feature>
<dbReference type="InterPro" id="IPR011989">
    <property type="entry name" value="ARM-like"/>
</dbReference>
<feature type="region of interest" description="Disordered" evidence="3">
    <location>
        <begin position="158"/>
        <end position="189"/>
    </location>
</feature>
<dbReference type="PROSITE" id="PS50302">
    <property type="entry name" value="PUM"/>
    <property type="match status" value="3"/>
</dbReference>
<dbReference type="EMBL" id="JAWWNJ010000028">
    <property type="protein sequence ID" value="KAK7028650.1"/>
    <property type="molecule type" value="Genomic_DNA"/>
</dbReference>
<dbReference type="PROSITE" id="PS50303">
    <property type="entry name" value="PUM_HD"/>
    <property type="match status" value="1"/>
</dbReference>
<comment type="caution">
    <text evidence="5">The sequence shown here is derived from an EMBL/GenBank/DDBJ whole genome shotgun (WGS) entry which is preliminary data.</text>
</comment>
<dbReference type="GO" id="GO:0005737">
    <property type="term" value="C:cytoplasm"/>
    <property type="evidence" value="ECO:0007669"/>
    <property type="project" value="TreeGrafter"/>
</dbReference>
<name>A0AAW0BR04_9AGAR</name>
<gene>
    <name evidence="5" type="ORF">R3P38DRAFT_3354402</name>
</gene>